<dbReference type="InterPro" id="IPR007440">
    <property type="entry name" value="Chorismate--pyruvate_lyase"/>
</dbReference>
<evidence type="ECO:0000313" key="5">
    <source>
        <dbReference type="Proteomes" id="UP000239007"/>
    </source>
</evidence>
<evidence type="ECO:0000256" key="1">
    <source>
        <dbReference type="ARBA" id="ARBA00022490"/>
    </source>
</evidence>
<dbReference type="Pfam" id="PF04345">
    <property type="entry name" value="Chor_lyase"/>
    <property type="match status" value="1"/>
</dbReference>
<dbReference type="EMBL" id="MSCH01000003">
    <property type="protein sequence ID" value="PQJ52812.1"/>
    <property type="molecule type" value="Genomic_DNA"/>
</dbReference>
<dbReference type="GO" id="GO:0008813">
    <property type="term" value="F:chorismate lyase activity"/>
    <property type="evidence" value="ECO:0007669"/>
    <property type="project" value="InterPro"/>
</dbReference>
<evidence type="ECO:0000313" key="4">
    <source>
        <dbReference type="EMBL" id="PQJ52812.1"/>
    </source>
</evidence>
<evidence type="ECO:0008006" key="6">
    <source>
        <dbReference type="Google" id="ProtNLM"/>
    </source>
</evidence>
<comment type="caution">
    <text evidence="4">The sequence shown here is derived from an EMBL/GenBank/DDBJ whole genome shotgun (WGS) entry which is preliminary data.</text>
</comment>
<gene>
    <name evidence="4" type="ORF">BTO11_03510</name>
</gene>
<dbReference type="PANTHER" id="PTHR38683">
    <property type="entry name" value="CHORISMATE PYRUVATE-LYASE"/>
    <property type="match status" value="1"/>
</dbReference>
<dbReference type="AlphaFoldDB" id="A0A2S7UTF7"/>
<proteinExistence type="predicted"/>
<reference evidence="4 5" key="1">
    <citation type="submission" date="2016-12" db="EMBL/GenBank/DDBJ databases">
        <title>Diversity of luminous bacteria.</title>
        <authorList>
            <person name="Yoshizawa S."/>
            <person name="Kogure K."/>
        </authorList>
    </citation>
    <scope>NUCLEOTIDE SEQUENCE [LARGE SCALE GENOMIC DNA]</scope>
    <source>
        <strain evidence="4 5">SA4-48</strain>
    </source>
</reference>
<dbReference type="PANTHER" id="PTHR38683:SF1">
    <property type="entry name" value="CHORISMATE PYRUVATE-LYASE"/>
    <property type="match status" value="1"/>
</dbReference>
<dbReference type="Gene3D" id="3.40.1410.10">
    <property type="entry name" value="Chorismate lyase-like"/>
    <property type="match status" value="1"/>
</dbReference>
<dbReference type="InterPro" id="IPR028978">
    <property type="entry name" value="Chorismate_lyase_/UTRA_dom_sf"/>
</dbReference>
<organism evidence="4 5">
    <name type="scientific">Psychrosphaera saromensis</name>
    <dbReference type="NCBI Taxonomy" id="716813"/>
    <lineage>
        <taxon>Bacteria</taxon>
        <taxon>Pseudomonadati</taxon>
        <taxon>Pseudomonadota</taxon>
        <taxon>Gammaproteobacteria</taxon>
        <taxon>Alteromonadales</taxon>
        <taxon>Pseudoalteromonadaceae</taxon>
        <taxon>Psychrosphaera</taxon>
    </lineage>
</organism>
<keyword evidence="3" id="KW-0456">Lyase</keyword>
<dbReference type="GO" id="GO:0006744">
    <property type="term" value="P:ubiquinone biosynthetic process"/>
    <property type="evidence" value="ECO:0007669"/>
    <property type="project" value="UniProtKB-KW"/>
</dbReference>
<dbReference type="Proteomes" id="UP000239007">
    <property type="component" value="Unassembled WGS sequence"/>
</dbReference>
<keyword evidence="1" id="KW-0963">Cytoplasm</keyword>
<keyword evidence="5" id="KW-1185">Reference proteome</keyword>
<evidence type="ECO:0000256" key="3">
    <source>
        <dbReference type="ARBA" id="ARBA00023239"/>
    </source>
</evidence>
<dbReference type="GO" id="GO:0005829">
    <property type="term" value="C:cytosol"/>
    <property type="evidence" value="ECO:0007669"/>
    <property type="project" value="TreeGrafter"/>
</dbReference>
<protein>
    <recommendedName>
        <fullName evidence="6">Chorismate lyase</fullName>
    </recommendedName>
</protein>
<evidence type="ECO:0000256" key="2">
    <source>
        <dbReference type="ARBA" id="ARBA00022688"/>
    </source>
</evidence>
<dbReference type="SUPFAM" id="SSF64288">
    <property type="entry name" value="Chorismate lyase-like"/>
    <property type="match status" value="1"/>
</dbReference>
<sequence length="197" mass="22191">MSLLTYALFNNVVIKLFPINLPNLWYSSDQKEQNINDINVESWICSDTSLTVKIKELGTAFSVELLSQVNQVISTDIKTLLSINDDNGLFREVLLKQGTKPLVYAQTIMPNSTITGTESMLSALGDQSLGQVLFQSPQAIRSNIEFSLVEPNSQLGQYIEQQLQQPIQDTCYIRRSVFHLNGKPLLVCECFLPELFK</sequence>
<accession>A0A2S7UTF7</accession>
<keyword evidence="2" id="KW-0831">Ubiquinone biosynthesis</keyword>
<name>A0A2S7UTF7_9GAMM</name>
<dbReference type="OrthoDB" id="9789493at2"/>